<comment type="caution">
    <text evidence="2">The sequence shown here is derived from an EMBL/GenBank/DDBJ whole genome shotgun (WGS) entry which is preliminary data.</text>
</comment>
<protein>
    <recommendedName>
        <fullName evidence="4">Beta-galactosidase</fullName>
    </recommendedName>
</protein>
<sequence length="171" mass="18371">MLGLAVQADSMAGWGLASGPLEPTDELVYDRFGPSFSDKRFDWHCDDNQTGPRLASSDRRRLLHRPLHVRGWRPAAEGRRRRRGHGACCRGAHGRGRRRRADEEIPAGCRGGVPVQGSGAPGHAGDPRRAPLAAAALRATALRAGDVVSAGPWEPRGLPAAAAGRRLRLRA</sequence>
<organism evidence="2 3">
    <name type="scientific">Prorocentrum cordatum</name>
    <dbReference type="NCBI Taxonomy" id="2364126"/>
    <lineage>
        <taxon>Eukaryota</taxon>
        <taxon>Sar</taxon>
        <taxon>Alveolata</taxon>
        <taxon>Dinophyceae</taxon>
        <taxon>Prorocentrales</taxon>
        <taxon>Prorocentraceae</taxon>
        <taxon>Prorocentrum</taxon>
    </lineage>
</organism>
<evidence type="ECO:0000313" key="2">
    <source>
        <dbReference type="EMBL" id="CAK0856432.1"/>
    </source>
</evidence>
<gene>
    <name evidence="2" type="ORF">PCOR1329_LOCUS46826</name>
</gene>
<feature type="region of interest" description="Disordered" evidence="1">
    <location>
        <begin position="75"/>
        <end position="128"/>
    </location>
</feature>
<reference evidence="2" key="1">
    <citation type="submission" date="2023-10" db="EMBL/GenBank/DDBJ databases">
        <authorList>
            <person name="Chen Y."/>
            <person name="Shah S."/>
            <person name="Dougan E. K."/>
            <person name="Thang M."/>
            <person name="Chan C."/>
        </authorList>
    </citation>
    <scope>NUCLEOTIDE SEQUENCE [LARGE SCALE GENOMIC DNA]</scope>
</reference>
<name>A0ABN9UEN8_9DINO</name>
<keyword evidence="3" id="KW-1185">Reference proteome</keyword>
<proteinExistence type="predicted"/>
<evidence type="ECO:0000256" key="1">
    <source>
        <dbReference type="SAM" id="MobiDB-lite"/>
    </source>
</evidence>
<feature type="non-terminal residue" evidence="2">
    <location>
        <position position="171"/>
    </location>
</feature>
<dbReference type="Proteomes" id="UP001189429">
    <property type="component" value="Unassembled WGS sequence"/>
</dbReference>
<feature type="compositionally biased region" description="Low complexity" evidence="1">
    <location>
        <begin position="155"/>
        <end position="164"/>
    </location>
</feature>
<accession>A0ABN9UEN8</accession>
<evidence type="ECO:0008006" key="4">
    <source>
        <dbReference type="Google" id="ProtNLM"/>
    </source>
</evidence>
<feature type="region of interest" description="Disordered" evidence="1">
    <location>
        <begin position="148"/>
        <end position="171"/>
    </location>
</feature>
<evidence type="ECO:0000313" key="3">
    <source>
        <dbReference type="Proteomes" id="UP001189429"/>
    </source>
</evidence>
<dbReference type="EMBL" id="CAUYUJ010015634">
    <property type="protein sequence ID" value="CAK0856432.1"/>
    <property type="molecule type" value="Genomic_DNA"/>
</dbReference>